<dbReference type="Gene3D" id="3.30.420.40">
    <property type="match status" value="2"/>
</dbReference>
<dbReference type="GO" id="GO:0140662">
    <property type="term" value="F:ATP-dependent protein folding chaperone"/>
    <property type="evidence" value="ECO:0007669"/>
    <property type="project" value="InterPro"/>
</dbReference>
<evidence type="ECO:0000256" key="1">
    <source>
        <dbReference type="ARBA" id="ARBA00022741"/>
    </source>
</evidence>
<gene>
    <name evidence="3" type="ORF">M406DRAFT_268094</name>
</gene>
<dbReference type="SUPFAM" id="SSF53067">
    <property type="entry name" value="Actin-like ATPase domain"/>
    <property type="match status" value="2"/>
</dbReference>
<proteinExistence type="predicted"/>
<dbReference type="GO" id="GO:0005524">
    <property type="term" value="F:ATP binding"/>
    <property type="evidence" value="ECO:0007669"/>
    <property type="project" value="UniProtKB-KW"/>
</dbReference>
<dbReference type="PANTHER" id="PTHR14187">
    <property type="entry name" value="ALPHA KINASE/ELONGATION FACTOR 2 KINASE"/>
    <property type="match status" value="1"/>
</dbReference>
<dbReference type="GeneID" id="63835039"/>
<dbReference type="InterPro" id="IPR043129">
    <property type="entry name" value="ATPase_NBD"/>
</dbReference>
<dbReference type="EMBL" id="MU032352">
    <property type="protein sequence ID" value="KAF3760673.1"/>
    <property type="molecule type" value="Genomic_DNA"/>
</dbReference>
<dbReference type="AlphaFoldDB" id="A0A9P4XTL4"/>
<protein>
    <recommendedName>
        <fullName evidence="5">Actin-like ATPase domain-containing protein</fullName>
    </recommendedName>
</protein>
<evidence type="ECO:0000313" key="3">
    <source>
        <dbReference type="EMBL" id="KAF3760673.1"/>
    </source>
</evidence>
<keyword evidence="2" id="KW-0067">ATP-binding</keyword>
<dbReference type="PANTHER" id="PTHR14187:SF5">
    <property type="entry name" value="HEAT SHOCK 70 KDA PROTEIN 12A"/>
    <property type="match status" value="1"/>
</dbReference>
<keyword evidence="1" id="KW-0547">Nucleotide-binding</keyword>
<dbReference type="CDD" id="cd10170">
    <property type="entry name" value="ASKHA_NBD_HSP70"/>
    <property type="match status" value="1"/>
</dbReference>
<dbReference type="InterPro" id="IPR013126">
    <property type="entry name" value="Hsp_70_fam"/>
</dbReference>
<dbReference type="Proteomes" id="UP000803844">
    <property type="component" value="Unassembled WGS sequence"/>
</dbReference>
<sequence length="541" mass="61149">KQGSNIDEQKKDTKWGFNIDDQEERFQWFKLEQDPKYTEEELRNAYPPLTIKPENELQARDLITEYLKHLRKHVANTIKESLDVGGGRVEALLKDVRWEYIITVPAMWPESAQNITEECAKNAGMSLYRQVQIIAEPEAAGIYALDQMSQELDMRIGDTFTICDAGGGTVDLISYTITRLKPSLSLDEATAGSGGLCGSSFLDRAFLAWLRGHVQGCSQWTQYHTHDAMVKWETETKRNFTGDTRKKYLIPARGIDDDRNLSIRKGNLEVPGKRVEEVFEAVISQILTLVQSQVSKVQRAGTRSVNAVLLAGGFGRNEYLRRKIQTMVGNSVKVRKMKDCTTAIVQGALIRVLADRHSPTATAGRPMIAVESRLARKHYGTKALQKFAPGHHDPQQPRFPGGVDGGERIDVMKWFIKKNTRVKDHEDMLFDFYYDQSVNDVDSHGGSLGDVILPIYICEDDSAPDYPDPDQEVTSKKLVELTANLNKIPKNKLKREYGADNQEYYKIDFKIVMSCHLANVTFQLLYDGVEYGSVAAKWDTK</sequence>
<dbReference type="Pfam" id="PF00012">
    <property type="entry name" value="HSP70"/>
    <property type="match status" value="1"/>
</dbReference>
<evidence type="ECO:0008006" key="5">
    <source>
        <dbReference type="Google" id="ProtNLM"/>
    </source>
</evidence>
<dbReference type="RefSeq" id="XP_040771652.1">
    <property type="nucleotide sequence ID" value="XM_040917910.1"/>
</dbReference>
<dbReference type="Gene3D" id="3.90.640.10">
    <property type="entry name" value="Actin, Chain A, domain 4"/>
    <property type="match status" value="1"/>
</dbReference>
<evidence type="ECO:0000313" key="4">
    <source>
        <dbReference type="Proteomes" id="UP000803844"/>
    </source>
</evidence>
<dbReference type="OrthoDB" id="2963168at2759"/>
<reference evidence="3" key="1">
    <citation type="journal article" date="2020" name="Phytopathology">
        <title>Genome sequence of the chestnut blight fungus Cryphonectria parasitica EP155: A fundamental resource for an archetypical invasive plant pathogen.</title>
        <authorList>
            <person name="Crouch J.A."/>
            <person name="Dawe A."/>
            <person name="Aerts A."/>
            <person name="Barry K."/>
            <person name="Churchill A.C.L."/>
            <person name="Grimwood J."/>
            <person name="Hillman B."/>
            <person name="Milgroom M.G."/>
            <person name="Pangilinan J."/>
            <person name="Smith M."/>
            <person name="Salamov A."/>
            <person name="Schmutz J."/>
            <person name="Yadav J."/>
            <person name="Grigoriev I.V."/>
            <person name="Nuss D."/>
        </authorList>
    </citation>
    <scope>NUCLEOTIDE SEQUENCE</scope>
    <source>
        <strain evidence="3">EP155</strain>
    </source>
</reference>
<name>A0A9P4XTL4_CRYP1</name>
<keyword evidence="4" id="KW-1185">Reference proteome</keyword>
<evidence type="ECO:0000256" key="2">
    <source>
        <dbReference type="ARBA" id="ARBA00022840"/>
    </source>
</evidence>
<accession>A0A9P4XTL4</accession>
<feature type="non-terminal residue" evidence="3">
    <location>
        <position position="1"/>
    </location>
</feature>
<organism evidence="3 4">
    <name type="scientific">Cryphonectria parasitica (strain ATCC 38755 / EP155)</name>
    <dbReference type="NCBI Taxonomy" id="660469"/>
    <lineage>
        <taxon>Eukaryota</taxon>
        <taxon>Fungi</taxon>
        <taxon>Dikarya</taxon>
        <taxon>Ascomycota</taxon>
        <taxon>Pezizomycotina</taxon>
        <taxon>Sordariomycetes</taxon>
        <taxon>Sordariomycetidae</taxon>
        <taxon>Diaporthales</taxon>
        <taxon>Cryphonectriaceae</taxon>
        <taxon>Cryphonectria-Endothia species complex</taxon>
        <taxon>Cryphonectria</taxon>
    </lineage>
</organism>
<comment type="caution">
    <text evidence="3">The sequence shown here is derived from an EMBL/GenBank/DDBJ whole genome shotgun (WGS) entry which is preliminary data.</text>
</comment>